<dbReference type="PANTHER" id="PTHR32282:SF15">
    <property type="entry name" value="PENICILLIN-BINDING PROTEIN 1C"/>
    <property type="match status" value="1"/>
</dbReference>
<evidence type="ECO:0000256" key="1">
    <source>
        <dbReference type="ARBA" id="ARBA00022679"/>
    </source>
</evidence>
<dbReference type="PANTHER" id="PTHR32282">
    <property type="entry name" value="BINDING PROTEIN TRANSPEPTIDASE, PUTATIVE-RELATED"/>
    <property type="match status" value="1"/>
</dbReference>
<keyword evidence="1" id="KW-0808">Transferase</keyword>
<dbReference type="InterPro" id="IPR023346">
    <property type="entry name" value="Lysozyme-like_dom_sf"/>
</dbReference>
<dbReference type="Gene3D" id="1.10.3810.10">
    <property type="entry name" value="Biosynthetic peptidoglycan transglycosylase-like"/>
    <property type="match status" value="1"/>
</dbReference>
<feature type="domain" description="Glycosyl transferase family 51" evidence="2">
    <location>
        <begin position="65"/>
        <end position="163"/>
    </location>
</feature>
<dbReference type="GO" id="GO:0030288">
    <property type="term" value="C:outer membrane-bounded periplasmic space"/>
    <property type="evidence" value="ECO:0007669"/>
    <property type="project" value="TreeGrafter"/>
</dbReference>
<accession>A0A382KEI5</accession>
<dbReference type="Pfam" id="PF00912">
    <property type="entry name" value="Transgly"/>
    <property type="match status" value="1"/>
</dbReference>
<dbReference type="GO" id="GO:0009252">
    <property type="term" value="P:peptidoglycan biosynthetic process"/>
    <property type="evidence" value="ECO:0007669"/>
    <property type="project" value="TreeGrafter"/>
</dbReference>
<dbReference type="InterPro" id="IPR050396">
    <property type="entry name" value="Glycosyltr_51/Transpeptidase"/>
</dbReference>
<feature type="non-terminal residue" evidence="3">
    <location>
        <position position="163"/>
    </location>
</feature>
<dbReference type="GO" id="GO:0008955">
    <property type="term" value="F:peptidoglycan glycosyltransferase activity"/>
    <property type="evidence" value="ECO:0007669"/>
    <property type="project" value="TreeGrafter"/>
</dbReference>
<dbReference type="InterPro" id="IPR036950">
    <property type="entry name" value="PBP_transglycosylase"/>
</dbReference>
<evidence type="ECO:0000313" key="3">
    <source>
        <dbReference type="EMBL" id="SVC21782.1"/>
    </source>
</evidence>
<name>A0A382KEI5_9ZZZZ</name>
<dbReference type="SUPFAM" id="SSF53955">
    <property type="entry name" value="Lysozyme-like"/>
    <property type="match status" value="1"/>
</dbReference>
<dbReference type="InterPro" id="IPR001264">
    <property type="entry name" value="Glyco_trans_51"/>
</dbReference>
<protein>
    <recommendedName>
        <fullName evidence="2">Glycosyl transferase family 51 domain-containing protein</fullName>
    </recommendedName>
</protein>
<sequence length="163" mass="18708">MKSKVLWGSLLLLLPIGFLLLNSIYPLPIEKLAPPSSTVILDRNGEILRVFLSKNDTWQINEPLLDQISQKLQSAVLAYEDRWFYLHPGINPFSIIQALITNIRSGQILRGGSTITMQLARMMEPKERTIINKITEMFRAFQIESHFSKDEILTYYLNIAPYG</sequence>
<reference evidence="3" key="1">
    <citation type="submission" date="2018-05" db="EMBL/GenBank/DDBJ databases">
        <authorList>
            <person name="Lanie J.A."/>
            <person name="Ng W.-L."/>
            <person name="Kazmierczak K.M."/>
            <person name="Andrzejewski T.M."/>
            <person name="Davidsen T.M."/>
            <person name="Wayne K.J."/>
            <person name="Tettelin H."/>
            <person name="Glass J.I."/>
            <person name="Rusch D."/>
            <person name="Podicherti R."/>
            <person name="Tsui H.-C.T."/>
            <person name="Winkler M.E."/>
        </authorList>
    </citation>
    <scope>NUCLEOTIDE SEQUENCE</scope>
</reference>
<proteinExistence type="predicted"/>
<dbReference type="AlphaFoldDB" id="A0A382KEI5"/>
<organism evidence="3">
    <name type="scientific">marine metagenome</name>
    <dbReference type="NCBI Taxonomy" id="408172"/>
    <lineage>
        <taxon>unclassified sequences</taxon>
        <taxon>metagenomes</taxon>
        <taxon>ecological metagenomes</taxon>
    </lineage>
</organism>
<evidence type="ECO:0000259" key="2">
    <source>
        <dbReference type="Pfam" id="PF00912"/>
    </source>
</evidence>
<gene>
    <name evidence="3" type="ORF">METZ01_LOCUS274636</name>
</gene>
<dbReference type="EMBL" id="UINC01079620">
    <property type="protein sequence ID" value="SVC21782.1"/>
    <property type="molecule type" value="Genomic_DNA"/>
</dbReference>